<dbReference type="InterPro" id="IPR007863">
    <property type="entry name" value="Peptidase_M16_C"/>
</dbReference>
<evidence type="ECO:0000259" key="3">
    <source>
        <dbReference type="Pfam" id="PF05193"/>
    </source>
</evidence>
<keyword evidence="2" id="KW-0812">Transmembrane</keyword>
<dbReference type="OrthoDB" id="9811314at2"/>
<dbReference type="RefSeq" id="WP_038850625.1">
    <property type="nucleotide sequence ID" value="NZ_ASGY01000220.1"/>
</dbReference>
<gene>
    <name evidence="4" type="ORF">K814_0128050</name>
</gene>
<dbReference type="AlphaFoldDB" id="A0A0A1YUM6"/>
<feature type="domain" description="Peptidase M16 C-terminal" evidence="3">
    <location>
        <begin position="230"/>
        <end position="406"/>
    </location>
</feature>
<dbReference type="EMBL" id="ASGY01000220">
    <property type="protein sequence ID" value="KGE64601.1"/>
    <property type="molecule type" value="Genomic_DNA"/>
</dbReference>
<accession>A0A0A1YUM6</accession>
<dbReference type="PANTHER" id="PTHR11851">
    <property type="entry name" value="METALLOPROTEASE"/>
    <property type="match status" value="1"/>
</dbReference>
<evidence type="ECO:0000256" key="1">
    <source>
        <dbReference type="SAM" id="MobiDB-lite"/>
    </source>
</evidence>
<feature type="region of interest" description="Disordered" evidence="1">
    <location>
        <begin position="473"/>
        <end position="496"/>
    </location>
</feature>
<feature type="transmembrane region" description="Helical" evidence="2">
    <location>
        <begin position="9"/>
        <end position="28"/>
    </location>
</feature>
<protein>
    <submittedName>
        <fullName evidence="4">Peptidase M16</fullName>
    </submittedName>
</protein>
<keyword evidence="2" id="KW-1133">Transmembrane helix</keyword>
<dbReference type="GO" id="GO:0046872">
    <property type="term" value="F:metal ion binding"/>
    <property type="evidence" value="ECO:0007669"/>
    <property type="project" value="InterPro"/>
</dbReference>
<evidence type="ECO:0000256" key="2">
    <source>
        <dbReference type="SAM" id="Phobius"/>
    </source>
</evidence>
<comment type="caution">
    <text evidence="4">The sequence shown here is derived from an EMBL/GenBank/DDBJ whole genome shotgun (WGS) entry which is preliminary data.</text>
</comment>
<reference evidence="4 5" key="1">
    <citation type="journal article" date="2013" name="Genome Announc.">
        <title>Draft Genome Sequence of Pseudomonas fluorescens LMG 5329, a White Line-Inducing Principle-Producing Bioindicator for the Mushroom Pathogen Pseudomonas tolaasii.</title>
        <authorList>
            <person name="Ghequire M.G."/>
            <person name="Rokni-Zadeh H."/>
            <person name="Zarrineh P."/>
            <person name="De Mot R."/>
        </authorList>
    </citation>
    <scope>NUCLEOTIDE SEQUENCE [LARGE SCALE GENOMIC DNA]</scope>
    <source>
        <strain evidence="4 5">LMG 5329</strain>
    </source>
</reference>
<proteinExistence type="predicted"/>
<dbReference type="InterPro" id="IPR050361">
    <property type="entry name" value="MPP/UQCRC_Complex"/>
</dbReference>
<dbReference type="InterPro" id="IPR011249">
    <property type="entry name" value="Metalloenz_LuxS/M16"/>
</dbReference>
<sequence length="496" mass="53207">MSDRKSSRLIFPGLIVVTLIAASAVYFLRPSDSVASPALEKAQSSNKLQSLAELDDKAPTNRKLDVQTWTTAEGAKVLFVEAHELPMFDVRILFAAGSSQDGNVPGLALMTNAMLNEGVPGKDVSQIARDFEGLGADFGNGAYRDMALVSLRSLSDSDKRDAALSLFDQVIGKPTFPADSLARIKNQILAGFEYQKQNPGKLASLELFKRLYGDHPYAHPSEGTPESVPKITLAQLQGFHAKAYAAGNAVIAVVGDLTRAEAEAMTGKISASLPKGPALPKIAQPTEPKPGLNRIEFPSKQTHLLFAQLGIDRADPDYAALSLGNQILGGGGFGTRLMSEVREKRGLTYGVYSGFSPMQVRGPFMIQLQTRAEMSGGTLRLVEDVVKDYLDNGPTQKELDDAKRELAGSFPLSTASNADIAGQLGAMGFYNLPLTYLEDFMKQSQALTVEQVKAAMNKHLSADKMVIVTAGPTIAQKPLPPPTDKPAEQPLGVPEH</sequence>
<name>A0A0A1YUM6_PSEFL</name>
<dbReference type="PANTHER" id="PTHR11851:SF224">
    <property type="entry name" value="PROCESSING PROTEASE"/>
    <property type="match status" value="1"/>
</dbReference>
<evidence type="ECO:0000313" key="4">
    <source>
        <dbReference type="EMBL" id="KGE64601.1"/>
    </source>
</evidence>
<keyword evidence="2" id="KW-0472">Membrane</keyword>
<dbReference type="Proteomes" id="UP000030060">
    <property type="component" value="Unassembled WGS sequence"/>
</dbReference>
<organism evidence="4 5">
    <name type="scientific">Pseudomonas fluorescens LMG 5329</name>
    <dbReference type="NCBI Taxonomy" id="1324332"/>
    <lineage>
        <taxon>Bacteria</taxon>
        <taxon>Pseudomonadati</taxon>
        <taxon>Pseudomonadota</taxon>
        <taxon>Gammaproteobacteria</taxon>
        <taxon>Pseudomonadales</taxon>
        <taxon>Pseudomonadaceae</taxon>
        <taxon>Pseudomonas</taxon>
    </lineage>
</organism>
<dbReference type="Gene3D" id="3.30.830.10">
    <property type="entry name" value="Metalloenzyme, LuxS/M16 peptidase-like"/>
    <property type="match status" value="2"/>
</dbReference>
<evidence type="ECO:0000313" key="5">
    <source>
        <dbReference type="Proteomes" id="UP000030060"/>
    </source>
</evidence>
<dbReference type="Pfam" id="PF05193">
    <property type="entry name" value="Peptidase_M16_C"/>
    <property type="match status" value="1"/>
</dbReference>
<dbReference type="SUPFAM" id="SSF63411">
    <property type="entry name" value="LuxS/MPP-like metallohydrolase"/>
    <property type="match status" value="2"/>
</dbReference>